<dbReference type="InterPro" id="IPR008949">
    <property type="entry name" value="Isoprenoid_synthase_dom_sf"/>
</dbReference>
<dbReference type="SUPFAM" id="SSF48576">
    <property type="entry name" value="Terpenoid synthases"/>
    <property type="match status" value="1"/>
</dbReference>
<evidence type="ECO:0000313" key="2">
    <source>
        <dbReference type="Proteomes" id="UP001172101"/>
    </source>
</evidence>
<evidence type="ECO:0000313" key="1">
    <source>
        <dbReference type="EMBL" id="KAK0710315.1"/>
    </source>
</evidence>
<organism evidence="1 2">
    <name type="scientific">Lasiosphaeria miniovina</name>
    <dbReference type="NCBI Taxonomy" id="1954250"/>
    <lineage>
        <taxon>Eukaryota</taxon>
        <taxon>Fungi</taxon>
        <taxon>Dikarya</taxon>
        <taxon>Ascomycota</taxon>
        <taxon>Pezizomycotina</taxon>
        <taxon>Sordariomycetes</taxon>
        <taxon>Sordariomycetidae</taxon>
        <taxon>Sordariales</taxon>
        <taxon>Lasiosphaeriaceae</taxon>
        <taxon>Lasiosphaeria</taxon>
    </lineage>
</organism>
<sequence length="146" mass="16681">MAATTTDRLTEELQGQTIRVPELRPFFSRWPTKISPYYEQLKGIIESKIEKWIPNEHVNTRWYPRSSLGRLETMSWFSLWVFLWDDVIEATGTSTDSTLTTDVAWLHDEALSSTSSFSSGPARTQLVAGEAPIPDRLFQTAELKTL</sequence>
<protein>
    <submittedName>
        <fullName evidence="1">Uncharacterized protein</fullName>
    </submittedName>
</protein>
<proteinExistence type="predicted"/>
<dbReference type="Gene3D" id="1.10.600.10">
    <property type="entry name" value="Farnesyl Diphosphate Synthase"/>
    <property type="match status" value="1"/>
</dbReference>
<comment type="caution">
    <text evidence="1">The sequence shown here is derived from an EMBL/GenBank/DDBJ whole genome shotgun (WGS) entry which is preliminary data.</text>
</comment>
<keyword evidence="2" id="KW-1185">Reference proteome</keyword>
<dbReference type="AlphaFoldDB" id="A0AA40DP09"/>
<dbReference type="EMBL" id="JAUIRO010000006">
    <property type="protein sequence ID" value="KAK0710315.1"/>
    <property type="molecule type" value="Genomic_DNA"/>
</dbReference>
<name>A0AA40DP09_9PEZI</name>
<dbReference type="GeneID" id="85331327"/>
<dbReference type="Proteomes" id="UP001172101">
    <property type="component" value="Unassembled WGS sequence"/>
</dbReference>
<dbReference type="RefSeq" id="XP_060293619.1">
    <property type="nucleotide sequence ID" value="XM_060448057.1"/>
</dbReference>
<gene>
    <name evidence="1" type="ORF">B0T26DRAFT_875151</name>
</gene>
<accession>A0AA40DP09</accession>
<reference evidence="1" key="1">
    <citation type="submission" date="2023-06" db="EMBL/GenBank/DDBJ databases">
        <title>Genome-scale phylogeny and comparative genomics of the fungal order Sordariales.</title>
        <authorList>
            <consortium name="Lawrence Berkeley National Laboratory"/>
            <person name="Hensen N."/>
            <person name="Bonometti L."/>
            <person name="Westerberg I."/>
            <person name="Brannstrom I.O."/>
            <person name="Guillou S."/>
            <person name="Cros-Aarteil S."/>
            <person name="Calhoun S."/>
            <person name="Haridas S."/>
            <person name="Kuo A."/>
            <person name="Mondo S."/>
            <person name="Pangilinan J."/>
            <person name="Riley R."/>
            <person name="LaButti K."/>
            <person name="Andreopoulos B."/>
            <person name="Lipzen A."/>
            <person name="Chen C."/>
            <person name="Yanf M."/>
            <person name="Daum C."/>
            <person name="Ng V."/>
            <person name="Clum A."/>
            <person name="Steindorff A."/>
            <person name="Ohm R."/>
            <person name="Martin F."/>
            <person name="Silar P."/>
            <person name="Natvig D."/>
            <person name="Lalanne C."/>
            <person name="Gautier V."/>
            <person name="Ament-velasquez S.L."/>
            <person name="Kruys A."/>
            <person name="Hutchinson M.I."/>
            <person name="Powell A.J."/>
            <person name="Barry K."/>
            <person name="Miller A.N."/>
            <person name="Grigoriev I.V."/>
            <person name="Debuchy R."/>
            <person name="Gladieux P."/>
            <person name="Thoren M.H."/>
            <person name="Johannesson H."/>
        </authorList>
    </citation>
    <scope>NUCLEOTIDE SEQUENCE</scope>
    <source>
        <strain evidence="1">SMH2392-1A</strain>
    </source>
</reference>